<feature type="compositionally biased region" description="Basic residues" evidence="1">
    <location>
        <begin position="40"/>
        <end position="54"/>
    </location>
</feature>
<dbReference type="VEuPathDB" id="CryptoDB:Vbra_4497"/>
<evidence type="ECO:0000256" key="1">
    <source>
        <dbReference type="SAM" id="MobiDB-lite"/>
    </source>
</evidence>
<proteinExistence type="predicted"/>
<keyword evidence="3" id="KW-1185">Reference proteome</keyword>
<dbReference type="AlphaFoldDB" id="A0A0G4G2S8"/>
<dbReference type="InParanoid" id="A0A0G4G2S8"/>
<reference evidence="2 3" key="1">
    <citation type="submission" date="2014-11" db="EMBL/GenBank/DDBJ databases">
        <authorList>
            <person name="Zhu J."/>
            <person name="Qi W."/>
            <person name="Song R."/>
        </authorList>
    </citation>
    <scope>NUCLEOTIDE SEQUENCE [LARGE SCALE GENOMIC DNA]</scope>
</reference>
<gene>
    <name evidence="2" type="ORF">Vbra_4497</name>
</gene>
<feature type="non-terminal residue" evidence="2">
    <location>
        <position position="1"/>
    </location>
</feature>
<protein>
    <submittedName>
        <fullName evidence="2">Uncharacterized protein</fullName>
    </submittedName>
</protein>
<dbReference type="EMBL" id="CDMY01000548">
    <property type="protein sequence ID" value="CEM21994.1"/>
    <property type="molecule type" value="Genomic_DNA"/>
</dbReference>
<dbReference type="Proteomes" id="UP000041254">
    <property type="component" value="Unassembled WGS sequence"/>
</dbReference>
<evidence type="ECO:0000313" key="2">
    <source>
        <dbReference type="EMBL" id="CEM21994.1"/>
    </source>
</evidence>
<accession>A0A0G4G2S8</accession>
<sequence>RRAVVCAKIRGEWKIPTVTERKYSTSAVRFKQSNSNIGARLRHGRRRHTSRNSH</sequence>
<feature type="region of interest" description="Disordered" evidence="1">
    <location>
        <begin position="29"/>
        <end position="54"/>
    </location>
</feature>
<name>A0A0G4G2S8_VITBC</name>
<organism evidence="2 3">
    <name type="scientific">Vitrella brassicaformis (strain CCMP3155)</name>
    <dbReference type="NCBI Taxonomy" id="1169540"/>
    <lineage>
        <taxon>Eukaryota</taxon>
        <taxon>Sar</taxon>
        <taxon>Alveolata</taxon>
        <taxon>Colpodellida</taxon>
        <taxon>Vitrellaceae</taxon>
        <taxon>Vitrella</taxon>
    </lineage>
</organism>
<evidence type="ECO:0000313" key="3">
    <source>
        <dbReference type="Proteomes" id="UP000041254"/>
    </source>
</evidence>